<evidence type="ECO:0000313" key="3">
    <source>
        <dbReference type="Proteomes" id="UP000245433"/>
    </source>
</evidence>
<dbReference type="InterPro" id="IPR050135">
    <property type="entry name" value="dGTPase-like"/>
</dbReference>
<dbReference type="Pfam" id="PF01966">
    <property type="entry name" value="HD"/>
    <property type="match status" value="1"/>
</dbReference>
<dbReference type="Proteomes" id="UP000245433">
    <property type="component" value="Unassembled WGS sequence"/>
</dbReference>
<dbReference type="FunFam" id="1.10.3210.10:FF:000014">
    <property type="entry name" value="HD domain-containing protein"/>
    <property type="match status" value="1"/>
</dbReference>
<proteinExistence type="predicted"/>
<name>A0A2U1DCV8_9LACO</name>
<dbReference type="GO" id="GO:0006203">
    <property type="term" value="P:dGTP catabolic process"/>
    <property type="evidence" value="ECO:0007669"/>
    <property type="project" value="TreeGrafter"/>
</dbReference>
<dbReference type="GO" id="GO:0008832">
    <property type="term" value="F:dGTPase activity"/>
    <property type="evidence" value="ECO:0007669"/>
    <property type="project" value="TreeGrafter"/>
</dbReference>
<evidence type="ECO:0000313" key="2">
    <source>
        <dbReference type="EMBL" id="PVY85402.1"/>
    </source>
</evidence>
<dbReference type="Gene3D" id="1.10.3210.10">
    <property type="entry name" value="Hypothetical protein af1432"/>
    <property type="match status" value="1"/>
</dbReference>
<dbReference type="CDD" id="cd00077">
    <property type="entry name" value="HDc"/>
    <property type="match status" value="1"/>
</dbReference>
<dbReference type="RefSeq" id="WP_089938000.1">
    <property type="nucleotide sequence ID" value="NZ_CAKOEX010000002.1"/>
</dbReference>
<gene>
    <name evidence="2" type="ORF">C7384_102224</name>
</gene>
<evidence type="ECO:0000259" key="1">
    <source>
        <dbReference type="SMART" id="SM00471"/>
    </source>
</evidence>
<comment type="caution">
    <text evidence="2">The sequence shown here is derived from an EMBL/GenBank/DDBJ whole genome shotgun (WGS) entry which is preliminary data.</text>
</comment>
<dbReference type="OrthoDB" id="9803619at2"/>
<dbReference type="InterPro" id="IPR003607">
    <property type="entry name" value="HD/PDEase_dom"/>
</dbReference>
<dbReference type="PANTHER" id="PTHR11373:SF4">
    <property type="entry name" value="DEOXYNUCLEOSIDE TRIPHOSPHATE TRIPHOSPHOHYDROLASE SAMHD1"/>
    <property type="match status" value="1"/>
</dbReference>
<dbReference type="InterPro" id="IPR006674">
    <property type="entry name" value="HD_domain"/>
</dbReference>
<dbReference type="Pfam" id="PF19276">
    <property type="entry name" value="HD_assoc_2"/>
    <property type="match status" value="1"/>
</dbReference>
<keyword evidence="3" id="KW-1185">Reference proteome</keyword>
<sequence length="455" mass="52738">MSAQLVQEKVLRDPIHNFIHVQDQIILDLINTPEFQRLRRVQQLGITSSVFHGAEHSRFGHSVGAYELARRVTEYFNQYYSKNNGRNGCWDPAESLLTMVAALLHDVGHGAFSHTFEHLFQTDHEAMTRAIITGDTEINRILLQQGPDFPNKVASVIAKTYPNQQVVQLISSQLDVDRMDYLLRDAYYTGTKYGEFDIDRIMRTMRPTTQGIGFDIRGMHAVEDYIVSRYQMYQQVYFHPVSRGMEVILEHLLHRVKELQQNQNVAEEDFVGPLLRPLFSDQPLSVRDYLRLDDHVFMTYINIWQDHPDQILSDLAQRFLQRRPLKSIQINEKTAPYLDNLEKIVQKAGYNPDYYTARNDAYDLPYDDYKPSDKKPRTQIDFILEDGTHQELSALSPLVAAIKGRASVDQRFFFPKEMLNTGPDELFAQIHHNFRSFIKNDTLTPPGLDSKNDVN</sequence>
<dbReference type="SMART" id="SM00471">
    <property type="entry name" value="HDc"/>
    <property type="match status" value="1"/>
</dbReference>
<dbReference type="EMBL" id="QEKT01000002">
    <property type="protein sequence ID" value="PVY85402.1"/>
    <property type="molecule type" value="Genomic_DNA"/>
</dbReference>
<organism evidence="2 3">
    <name type="scientific">Convivina intestini</name>
    <dbReference type="NCBI Taxonomy" id="1505726"/>
    <lineage>
        <taxon>Bacteria</taxon>
        <taxon>Bacillati</taxon>
        <taxon>Bacillota</taxon>
        <taxon>Bacilli</taxon>
        <taxon>Lactobacillales</taxon>
        <taxon>Lactobacillaceae</taxon>
        <taxon>Convivina</taxon>
    </lineage>
</organism>
<dbReference type="PANTHER" id="PTHR11373">
    <property type="entry name" value="DEOXYNUCLEOSIDE TRIPHOSPHATE TRIPHOSPHOHYDROLASE"/>
    <property type="match status" value="1"/>
</dbReference>
<protein>
    <recommendedName>
        <fullName evidence="1">HD/PDEase domain-containing protein</fullName>
    </recommendedName>
</protein>
<dbReference type="AlphaFoldDB" id="A0A2U1DCV8"/>
<feature type="domain" description="HD/PDEase" evidence="1">
    <location>
        <begin position="54"/>
        <end position="191"/>
    </location>
</feature>
<dbReference type="InterPro" id="IPR045509">
    <property type="entry name" value="HD_assoc_2"/>
</dbReference>
<reference evidence="2 3" key="1">
    <citation type="submission" date="2018-04" db="EMBL/GenBank/DDBJ databases">
        <title>Genomic Encyclopedia of Type Strains, Phase IV (KMG-IV): sequencing the most valuable type-strain genomes for metagenomic binning, comparative biology and taxonomic classification.</title>
        <authorList>
            <person name="Goeker M."/>
        </authorList>
    </citation>
    <scope>NUCLEOTIDE SEQUENCE [LARGE SCALE GENOMIC DNA]</scope>
    <source>
        <strain evidence="2 3">DSM 28795</strain>
    </source>
</reference>
<dbReference type="SUPFAM" id="SSF109604">
    <property type="entry name" value="HD-domain/PDEase-like"/>
    <property type="match status" value="1"/>
</dbReference>
<accession>A0A2U1DCV8</accession>